<evidence type="ECO:0000256" key="12">
    <source>
        <dbReference type="ARBA" id="ARBA00022840"/>
    </source>
</evidence>
<evidence type="ECO:0000256" key="9">
    <source>
        <dbReference type="ARBA" id="ARBA00022692"/>
    </source>
</evidence>
<dbReference type="InterPro" id="IPR003594">
    <property type="entry name" value="HATPase_dom"/>
</dbReference>
<dbReference type="GO" id="GO:0005524">
    <property type="term" value="F:ATP binding"/>
    <property type="evidence" value="ECO:0007669"/>
    <property type="project" value="UniProtKB-KW"/>
</dbReference>
<evidence type="ECO:0000256" key="16">
    <source>
        <dbReference type="ARBA" id="ARBA00024867"/>
    </source>
</evidence>
<dbReference type="Gene3D" id="1.10.287.130">
    <property type="match status" value="1"/>
</dbReference>
<feature type="transmembrane region" description="Helical" evidence="20">
    <location>
        <begin position="108"/>
        <end position="129"/>
    </location>
</feature>
<dbReference type="Pfam" id="PF01627">
    <property type="entry name" value="Hpt"/>
    <property type="match status" value="1"/>
</dbReference>
<dbReference type="PRINTS" id="PR00344">
    <property type="entry name" value="BCTRLSENSOR"/>
</dbReference>
<feature type="domain" description="Histidine kinase" evidence="21">
    <location>
        <begin position="309"/>
        <end position="531"/>
    </location>
</feature>
<dbReference type="InterPro" id="IPR036641">
    <property type="entry name" value="HPT_dom_sf"/>
</dbReference>
<dbReference type="CDD" id="cd16922">
    <property type="entry name" value="HATPase_EvgS-ArcB-TorS-like"/>
    <property type="match status" value="1"/>
</dbReference>
<gene>
    <name evidence="23" type="ORF">SAMN05216537_10971</name>
</gene>
<evidence type="ECO:0000256" key="20">
    <source>
        <dbReference type="SAM" id="Phobius"/>
    </source>
</evidence>
<evidence type="ECO:0000256" key="4">
    <source>
        <dbReference type="ARBA" id="ARBA00012438"/>
    </source>
</evidence>
<feature type="transmembrane region" description="Helical" evidence="20">
    <location>
        <begin position="79"/>
        <end position="96"/>
    </location>
</feature>
<evidence type="ECO:0000313" key="23">
    <source>
        <dbReference type="EMBL" id="SEF81304.1"/>
    </source>
</evidence>
<dbReference type="Gene3D" id="3.40.50.2300">
    <property type="match status" value="1"/>
</dbReference>
<keyword evidence="9 20" id="KW-0812">Transmembrane</keyword>
<dbReference type="InterPro" id="IPR004358">
    <property type="entry name" value="Sig_transdc_His_kin-like_C"/>
</dbReference>
<feature type="transmembrane region" description="Helical" evidence="20">
    <location>
        <begin position="47"/>
        <end position="67"/>
    </location>
</feature>
<keyword evidence="15 20" id="KW-0472">Membrane</keyword>
<dbReference type="RefSeq" id="WP_103952917.1">
    <property type="nucleotide sequence ID" value="NZ_FNUL01000009.1"/>
</dbReference>
<dbReference type="PANTHER" id="PTHR45339">
    <property type="entry name" value="HYBRID SIGNAL TRANSDUCTION HISTIDINE KINASE J"/>
    <property type="match status" value="1"/>
</dbReference>
<evidence type="ECO:0000256" key="11">
    <source>
        <dbReference type="ARBA" id="ARBA00022777"/>
    </source>
</evidence>
<dbReference type="FunFam" id="3.30.565.10:FF:000010">
    <property type="entry name" value="Sensor histidine kinase RcsC"/>
    <property type="match status" value="1"/>
</dbReference>
<dbReference type="SUPFAM" id="SSF52172">
    <property type="entry name" value="CheY-like"/>
    <property type="match status" value="1"/>
</dbReference>
<evidence type="ECO:0000256" key="14">
    <source>
        <dbReference type="ARBA" id="ARBA00023012"/>
    </source>
</evidence>
<dbReference type="CDD" id="cd17546">
    <property type="entry name" value="REC_hyHK_CKI1_RcsC-like"/>
    <property type="match status" value="1"/>
</dbReference>
<proteinExistence type="inferred from homology"/>
<dbReference type="InterPro" id="IPR001789">
    <property type="entry name" value="Sig_transdc_resp-reg_receiver"/>
</dbReference>
<sequence>MKGYKKALWILLLGEFVLLIIDFISYQMKDVIKYDMNTLPFSAVSNMVNFICDLLILLTFLISWGITVIRRFVDGRNTGLEYLTLFDLLATLYFFLESKYIGGYFYVETAYTTGLISILMTIPILLLLYYEKQYGNKYRRLYDVMLLLSFLIFFVQLGLFLSKAIDVKYIFLSTYSYIVIDLIVFFVCCTLENHRLKVWDLKLEEIGLFVSISCGIIDVCLGVGDIENVKGTYFRYGITVYSIIMVIVLIVRLMETLLENSRVSSEMLAKQVEIMESQNNKLREAKKEADEAKQQAQVANKAKSNFLAHMSHEIRTPINAIIGMDTMILRDSKDPEILSYARDIEKASNNLYTIVNDILDFSKIESGKMEIVETSYNLKSMIHDCIGMIMMRAKSKRLSVVLKNDTKVPACLIGDAIRIRQIINNILTNAIKYTDYGSVTMFVGYSPTDEEDTINLIVQVTDTGQGMKKEDLSNLFHTFQRINIERNYAVEGTGLGLSISKQLVDLMGGSIEVESEYGVGSTFTITIPQKLDGEDLLGDISSLKNDEDYEENRHISFVVNDVKILVVDDIPANIKVVEGLLKNTNIDIDYCDNGNTAIALTRNVNYDMIFLDHMMPGKDGVETFKEIKADKDNLNRETPIIMLTANAINGAKKEYLSMGFDDYLAKPIRELQLEAIIRKYLPPDSIVDEEVDKNWHENYRWYDKPTKDEDFNKIIEEGGLLDITKLDANNLDTKKTVENAVADAIDMANICYIDDKTGMEYCGGIRELYDELKADYVKENRFEDIRKFYEANDFNNYRIAVHGLKSTSLTIGAKNFSALCKEIEQGVKAGNIDIAHQKQAYLMESYEKLLKMLGWR</sequence>
<keyword evidence="6" id="KW-1003">Cell membrane</keyword>
<evidence type="ECO:0000256" key="7">
    <source>
        <dbReference type="ARBA" id="ARBA00022553"/>
    </source>
</evidence>
<dbReference type="PANTHER" id="PTHR45339:SF1">
    <property type="entry name" value="HYBRID SIGNAL TRANSDUCTION HISTIDINE KINASE J"/>
    <property type="match status" value="1"/>
</dbReference>
<feature type="transmembrane region" description="Helical" evidence="20">
    <location>
        <begin position="174"/>
        <end position="194"/>
    </location>
</feature>
<feature type="transmembrane region" description="Helical" evidence="20">
    <location>
        <begin position="7"/>
        <end position="27"/>
    </location>
</feature>
<comment type="function">
    <text evidence="16">May play the central regulatory role in sporulation. It may be an element of the effector pathway responsible for the activation of sporulation genes in response to nutritional stress. Spo0A may act in concert with spo0H (a sigma factor) to control the expression of some genes that are critical to the sporulation process.</text>
</comment>
<dbReference type="InterPro" id="IPR008207">
    <property type="entry name" value="Sig_transdc_His_kin_Hpt_dom"/>
</dbReference>
<reference evidence="23 24" key="1">
    <citation type="submission" date="2016-10" db="EMBL/GenBank/DDBJ databases">
        <authorList>
            <person name="de Groot N.N."/>
        </authorList>
    </citation>
    <scope>NUCLEOTIDE SEQUENCE [LARGE SCALE GENOMIC DNA]</scope>
    <source>
        <strain evidence="23 24">D15d</strain>
    </source>
</reference>
<protein>
    <recommendedName>
        <fullName evidence="17">Circadian input-output histidine kinase CikA</fullName>
        <ecNumber evidence="4">2.7.13.3</ecNumber>
    </recommendedName>
    <alternativeName>
        <fullName evidence="5">Stage 0 sporulation protein A homolog</fullName>
    </alternativeName>
</protein>
<dbReference type="InterPro" id="IPR005467">
    <property type="entry name" value="His_kinase_dom"/>
</dbReference>
<evidence type="ECO:0000256" key="3">
    <source>
        <dbReference type="ARBA" id="ARBA00006402"/>
    </source>
</evidence>
<dbReference type="FunFam" id="1.10.287.130:FF:000004">
    <property type="entry name" value="Ethylene receptor 1"/>
    <property type="match status" value="1"/>
</dbReference>
<feature type="domain" description="Response regulatory" evidence="22">
    <location>
        <begin position="563"/>
        <end position="681"/>
    </location>
</feature>
<dbReference type="InterPro" id="IPR011006">
    <property type="entry name" value="CheY-like_superfamily"/>
</dbReference>
<dbReference type="PROSITE" id="PS50109">
    <property type="entry name" value="HIS_KIN"/>
    <property type="match status" value="1"/>
</dbReference>
<dbReference type="InterPro" id="IPR036890">
    <property type="entry name" value="HATPase_C_sf"/>
</dbReference>
<feature type="transmembrane region" description="Helical" evidence="20">
    <location>
        <begin position="236"/>
        <end position="254"/>
    </location>
</feature>
<evidence type="ECO:0000256" key="1">
    <source>
        <dbReference type="ARBA" id="ARBA00000085"/>
    </source>
</evidence>
<evidence type="ECO:0000256" key="13">
    <source>
        <dbReference type="ARBA" id="ARBA00022989"/>
    </source>
</evidence>
<dbReference type="Gene3D" id="3.30.565.10">
    <property type="entry name" value="Histidine kinase-like ATPase, C-terminal domain"/>
    <property type="match status" value="1"/>
</dbReference>
<dbReference type="AlphaFoldDB" id="A0A1H5V251"/>
<feature type="modified residue" description="4-aspartylphosphate" evidence="18">
    <location>
        <position position="612"/>
    </location>
</feature>
<comment type="catalytic activity">
    <reaction evidence="1">
        <text>ATP + protein L-histidine = ADP + protein N-phospho-L-histidine.</text>
        <dbReference type="EC" id="2.7.13.3"/>
    </reaction>
</comment>
<dbReference type="SMART" id="SM00448">
    <property type="entry name" value="REC"/>
    <property type="match status" value="1"/>
</dbReference>
<dbReference type="CDD" id="cd00082">
    <property type="entry name" value="HisKA"/>
    <property type="match status" value="1"/>
</dbReference>
<dbReference type="EC" id="2.7.13.3" evidence="4"/>
<evidence type="ECO:0000259" key="21">
    <source>
        <dbReference type="PROSITE" id="PS50109"/>
    </source>
</evidence>
<dbReference type="GO" id="GO:0000155">
    <property type="term" value="F:phosphorelay sensor kinase activity"/>
    <property type="evidence" value="ECO:0007669"/>
    <property type="project" value="InterPro"/>
</dbReference>
<dbReference type="SMART" id="SM00387">
    <property type="entry name" value="HATPase_c"/>
    <property type="match status" value="1"/>
</dbReference>
<dbReference type="Gene3D" id="1.20.120.160">
    <property type="entry name" value="HPT domain"/>
    <property type="match status" value="1"/>
</dbReference>
<evidence type="ECO:0000256" key="5">
    <source>
        <dbReference type="ARBA" id="ARBA00018672"/>
    </source>
</evidence>
<evidence type="ECO:0000256" key="18">
    <source>
        <dbReference type="PROSITE-ProRule" id="PRU00169"/>
    </source>
</evidence>
<evidence type="ECO:0000256" key="10">
    <source>
        <dbReference type="ARBA" id="ARBA00022741"/>
    </source>
</evidence>
<evidence type="ECO:0000313" key="24">
    <source>
        <dbReference type="Proteomes" id="UP000236726"/>
    </source>
</evidence>
<organism evidence="23 24">
    <name type="scientific">Lachnospira multipara</name>
    <dbReference type="NCBI Taxonomy" id="28051"/>
    <lineage>
        <taxon>Bacteria</taxon>
        <taxon>Bacillati</taxon>
        <taxon>Bacillota</taxon>
        <taxon>Clostridia</taxon>
        <taxon>Lachnospirales</taxon>
        <taxon>Lachnospiraceae</taxon>
        <taxon>Lachnospira</taxon>
    </lineage>
</organism>
<feature type="transmembrane region" description="Helical" evidence="20">
    <location>
        <begin position="141"/>
        <end position="162"/>
    </location>
</feature>
<comment type="subcellular location">
    <subcellularLocation>
        <location evidence="2">Cell membrane</location>
        <topology evidence="2">Multi-pass membrane protein</topology>
    </subcellularLocation>
</comment>
<name>A0A1H5V251_9FIRM</name>
<keyword evidence="19" id="KW-0175">Coiled coil</keyword>
<dbReference type="PROSITE" id="PS50110">
    <property type="entry name" value="RESPONSE_REGULATORY"/>
    <property type="match status" value="1"/>
</dbReference>
<keyword evidence="11 23" id="KW-0418">Kinase</keyword>
<evidence type="ECO:0000256" key="2">
    <source>
        <dbReference type="ARBA" id="ARBA00004651"/>
    </source>
</evidence>
<keyword evidence="8" id="KW-0808">Transferase</keyword>
<dbReference type="SUPFAM" id="SSF47384">
    <property type="entry name" value="Homodimeric domain of signal transducing histidine kinase"/>
    <property type="match status" value="1"/>
</dbReference>
<evidence type="ECO:0000256" key="6">
    <source>
        <dbReference type="ARBA" id="ARBA00022475"/>
    </source>
</evidence>
<dbReference type="SUPFAM" id="SSF47226">
    <property type="entry name" value="Histidine-containing phosphotransfer domain, HPT domain"/>
    <property type="match status" value="1"/>
</dbReference>
<keyword evidence="7 18" id="KW-0597">Phosphoprotein</keyword>
<comment type="similarity">
    <text evidence="3">In the N-terminal section; belongs to the phytochrome family.</text>
</comment>
<evidence type="ECO:0000256" key="17">
    <source>
        <dbReference type="ARBA" id="ARBA00074306"/>
    </source>
</evidence>
<dbReference type="InterPro" id="IPR003661">
    <property type="entry name" value="HisK_dim/P_dom"/>
</dbReference>
<dbReference type="EMBL" id="FNUL01000009">
    <property type="protein sequence ID" value="SEF81304.1"/>
    <property type="molecule type" value="Genomic_DNA"/>
</dbReference>
<dbReference type="InterPro" id="IPR036097">
    <property type="entry name" value="HisK_dim/P_sf"/>
</dbReference>
<dbReference type="Pfam" id="PF00512">
    <property type="entry name" value="HisKA"/>
    <property type="match status" value="1"/>
</dbReference>
<evidence type="ECO:0000259" key="22">
    <source>
        <dbReference type="PROSITE" id="PS50110"/>
    </source>
</evidence>
<evidence type="ECO:0000256" key="15">
    <source>
        <dbReference type="ARBA" id="ARBA00023136"/>
    </source>
</evidence>
<dbReference type="Pfam" id="PF02518">
    <property type="entry name" value="HATPase_c"/>
    <property type="match status" value="1"/>
</dbReference>
<keyword evidence="14" id="KW-0902">Two-component regulatory system</keyword>
<dbReference type="SMART" id="SM00388">
    <property type="entry name" value="HisKA"/>
    <property type="match status" value="1"/>
</dbReference>
<evidence type="ECO:0000256" key="8">
    <source>
        <dbReference type="ARBA" id="ARBA00022679"/>
    </source>
</evidence>
<dbReference type="Proteomes" id="UP000236726">
    <property type="component" value="Unassembled WGS sequence"/>
</dbReference>
<dbReference type="SUPFAM" id="SSF55874">
    <property type="entry name" value="ATPase domain of HSP90 chaperone/DNA topoisomerase II/histidine kinase"/>
    <property type="match status" value="1"/>
</dbReference>
<feature type="coiled-coil region" evidence="19">
    <location>
        <begin position="265"/>
        <end position="302"/>
    </location>
</feature>
<keyword evidence="24" id="KW-1185">Reference proteome</keyword>
<dbReference type="Pfam" id="PF00072">
    <property type="entry name" value="Response_reg"/>
    <property type="match status" value="1"/>
</dbReference>
<evidence type="ECO:0000256" key="19">
    <source>
        <dbReference type="SAM" id="Coils"/>
    </source>
</evidence>
<keyword evidence="12" id="KW-0067">ATP-binding</keyword>
<dbReference type="GO" id="GO:0005886">
    <property type="term" value="C:plasma membrane"/>
    <property type="evidence" value="ECO:0007669"/>
    <property type="project" value="UniProtKB-SubCell"/>
</dbReference>
<keyword evidence="10" id="KW-0547">Nucleotide-binding</keyword>
<accession>A0A1H5V251</accession>
<keyword evidence="13 20" id="KW-1133">Transmembrane helix</keyword>